<dbReference type="PROSITE" id="PS00606">
    <property type="entry name" value="KS3_1"/>
    <property type="match status" value="1"/>
</dbReference>
<feature type="domain" description="Ketosynthase family 3 (KS3)" evidence="17">
    <location>
        <begin position="1"/>
        <end position="356"/>
    </location>
</feature>
<dbReference type="Gene3D" id="3.40.50.150">
    <property type="entry name" value="Vaccinia Virus protein VP39"/>
    <property type="match status" value="1"/>
</dbReference>
<evidence type="ECO:0000256" key="6">
    <source>
        <dbReference type="ARBA" id="ARBA00022679"/>
    </source>
</evidence>
<reference evidence="19" key="1">
    <citation type="submission" date="2020-08" db="EMBL/GenBank/DDBJ databases">
        <title>Multicomponent nature underlies the extraordinary mechanical properties of spider dragline silk.</title>
        <authorList>
            <person name="Kono N."/>
            <person name="Nakamura H."/>
            <person name="Mori M."/>
            <person name="Yoshida Y."/>
            <person name="Ohtoshi R."/>
            <person name="Malay A.D."/>
            <person name="Moran D.A.P."/>
            <person name="Tomita M."/>
            <person name="Numata K."/>
            <person name="Arakawa K."/>
        </authorList>
    </citation>
    <scope>NUCLEOTIDE SEQUENCE</scope>
</reference>
<dbReference type="InterPro" id="IPR032821">
    <property type="entry name" value="PKS_assoc"/>
</dbReference>
<evidence type="ECO:0000256" key="3">
    <source>
        <dbReference type="ARBA" id="ARBA00022450"/>
    </source>
</evidence>
<evidence type="ECO:0000259" key="17">
    <source>
        <dbReference type="PROSITE" id="PS52004"/>
    </source>
</evidence>
<evidence type="ECO:0000313" key="19">
    <source>
        <dbReference type="EMBL" id="GFU42173.1"/>
    </source>
</evidence>
<dbReference type="InterPro" id="IPR049900">
    <property type="entry name" value="PKS_mFAS_DH"/>
</dbReference>
<evidence type="ECO:0000256" key="5">
    <source>
        <dbReference type="ARBA" id="ARBA00022553"/>
    </source>
</evidence>
<feature type="region of interest" description="N-terminal hotdog fold" evidence="16">
    <location>
        <begin position="792"/>
        <end position="904"/>
    </location>
</feature>
<dbReference type="InterPro" id="IPR001227">
    <property type="entry name" value="Ac_transferase_dom_sf"/>
</dbReference>
<dbReference type="Gene3D" id="3.40.50.720">
    <property type="entry name" value="NAD(P)-binding Rossmann-like Domain"/>
    <property type="match status" value="1"/>
</dbReference>
<dbReference type="SUPFAM" id="SSF51735">
    <property type="entry name" value="NAD(P)-binding Rossmann-fold domains"/>
    <property type="match status" value="1"/>
</dbReference>
<evidence type="ECO:0000256" key="14">
    <source>
        <dbReference type="ARBA" id="ARBA00023268"/>
    </source>
</evidence>
<evidence type="ECO:0000256" key="4">
    <source>
        <dbReference type="ARBA" id="ARBA00022516"/>
    </source>
</evidence>
<dbReference type="Pfam" id="PF16197">
    <property type="entry name" value="KAsynt_C_assoc"/>
    <property type="match status" value="1"/>
</dbReference>
<evidence type="ECO:0000256" key="8">
    <source>
        <dbReference type="ARBA" id="ARBA00022832"/>
    </source>
</evidence>
<evidence type="ECO:0000256" key="2">
    <source>
        <dbReference type="ARBA" id="ARBA00018769"/>
    </source>
</evidence>
<keyword evidence="8" id="KW-0276">Fatty acid metabolism</keyword>
<feature type="active site" description="Proton acceptor; for dehydratase activity" evidence="16">
    <location>
        <position position="824"/>
    </location>
</feature>
<dbReference type="SMART" id="SM00825">
    <property type="entry name" value="PKS_KS"/>
    <property type="match status" value="1"/>
</dbReference>
<dbReference type="GO" id="GO:0016491">
    <property type="term" value="F:oxidoreductase activity"/>
    <property type="evidence" value="ECO:0007669"/>
    <property type="project" value="UniProtKB-KW"/>
</dbReference>
<dbReference type="EC" id="2.3.1.85" evidence="1"/>
<dbReference type="InterPro" id="IPR050091">
    <property type="entry name" value="PKS_NRPS_Biosynth_Enz"/>
</dbReference>
<keyword evidence="4" id="KW-0444">Lipid biosynthesis</keyword>
<keyword evidence="6" id="KW-0808">Transferase</keyword>
<dbReference type="OrthoDB" id="6420767at2759"/>
<dbReference type="InterPro" id="IPR049391">
    <property type="entry name" value="FAS_pseudo-KR"/>
</dbReference>
<dbReference type="PROSITE" id="PS52004">
    <property type="entry name" value="KS3_2"/>
    <property type="match status" value="1"/>
</dbReference>
<evidence type="ECO:0000256" key="7">
    <source>
        <dbReference type="ARBA" id="ARBA00022801"/>
    </source>
</evidence>
<dbReference type="SMART" id="SM00827">
    <property type="entry name" value="PKS_AT"/>
    <property type="match status" value="1"/>
</dbReference>
<dbReference type="Gene3D" id="3.90.180.10">
    <property type="entry name" value="Medium-chain alcohol dehydrogenases, catalytic domain"/>
    <property type="match status" value="1"/>
</dbReference>
<dbReference type="Gene3D" id="3.40.366.10">
    <property type="entry name" value="Malonyl-Coenzyme A Acyl Carrier Protein, domain 2"/>
    <property type="match status" value="1"/>
</dbReference>
<dbReference type="PANTHER" id="PTHR43775:SF7">
    <property type="entry name" value="FATTY ACID SYNTHASE"/>
    <property type="match status" value="1"/>
</dbReference>
<dbReference type="Gene3D" id="3.30.70.3290">
    <property type="match status" value="1"/>
</dbReference>
<dbReference type="Gene3D" id="3.40.47.10">
    <property type="match status" value="1"/>
</dbReference>
<evidence type="ECO:0000256" key="12">
    <source>
        <dbReference type="ARBA" id="ARBA00023098"/>
    </source>
</evidence>
<dbReference type="GO" id="GO:0004315">
    <property type="term" value="F:3-oxoacyl-[acyl-carrier-protein] synthase activity"/>
    <property type="evidence" value="ECO:0007669"/>
    <property type="project" value="InterPro"/>
</dbReference>
<dbReference type="InterPro" id="IPR036291">
    <property type="entry name" value="NAD(P)-bd_dom_sf"/>
</dbReference>
<accession>A0A8X6QS43</accession>
<dbReference type="InterPro" id="IPR014031">
    <property type="entry name" value="Ketoacyl_synth_C"/>
</dbReference>
<evidence type="ECO:0000256" key="13">
    <source>
        <dbReference type="ARBA" id="ARBA00023160"/>
    </source>
</evidence>
<dbReference type="InterPro" id="IPR014030">
    <property type="entry name" value="Ketoacyl_synth_N"/>
</dbReference>
<keyword evidence="11" id="KW-0520">NAD</keyword>
<evidence type="ECO:0000256" key="15">
    <source>
        <dbReference type="ARBA" id="ARBA00044883"/>
    </source>
</evidence>
<dbReference type="CDD" id="cd00833">
    <property type="entry name" value="PKS"/>
    <property type="match status" value="1"/>
</dbReference>
<dbReference type="GO" id="GO:0016787">
    <property type="term" value="F:hydrolase activity"/>
    <property type="evidence" value="ECO:0007669"/>
    <property type="project" value="UniProtKB-KW"/>
</dbReference>
<dbReference type="GO" id="GO:0004312">
    <property type="term" value="F:fatty acid synthase activity"/>
    <property type="evidence" value="ECO:0007669"/>
    <property type="project" value="UniProtKB-EC"/>
</dbReference>
<keyword evidence="5" id="KW-0597">Phosphoprotein</keyword>
<dbReference type="SUPFAM" id="SSF53901">
    <property type="entry name" value="Thiolase-like"/>
    <property type="match status" value="1"/>
</dbReference>
<dbReference type="InterPro" id="IPR042104">
    <property type="entry name" value="PKS_dehydratase_sf"/>
</dbReference>
<evidence type="ECO:0000313" key="20">
    <source>
        <dbReference type="Proteomes" id="UP000887013"/>
    </source>
</evidence>
<dbReference type="PANTHER" id="PTHR43775">
    <property type="entry name" value="FATTY ACID SYNTHASE"/>
    <property type="match status" value="1"/>
</dbReference>
<dbReference type="InterPro" id="IPR049552">
    <property type="entry name" value="PKS_DH_N"/>
</dbReference>
<evidence type="ECO:0000256" key="10">
    <source>
        <dbReference type="ARBA" id="ARBA00023002"/>
    </source>
</evidence>
<dbReference type="InterPro" id="IPR014043">
    <property type="entry name" value="Acyl_transferase_dom"/>
</dbReference>
<keyword evidence="13" id="KW-0275">Fatty acid biosynthesis</keyword>
<dbReference type="InterPro" id="IPR016039">
    <property type="entry name" value="Thiolase-like"/>
</dbReference>
<proteinExistence type="predicted"/>
<dbReference type="GO" id="GO:0006633">
    <property type="term" value="P:fatty acid biosynthetic process"/>
    <property type="evidence" value="ECO:0007669"/>
    <property type="project" value="UniProtKB-KW"/>
</dbReference>
<evidence type="ECO:0000259" key="18">
    <source>
        <dbReference type="PROSITE" id="PS52019"/>
    </source>
</evidence>
<dbReference type="PROSITE" id="PS52019">
    <property type="entry name" value="PKS_MFAS_DH"/>
    <property type="match status" value="1"/>
</dbReference>
<dbReference type="CDD" id="cd05195">
    <property type="entry name" value="enoyl_red"/>
    <property type="match status" value="1"/>
</dbReference>
<dbReference type="Pfam" id="PF00107">
    <property type="entry name" value="ADH_zinc_N"/>
    <property type="match status" value="1"/>
</dbReference>
<keyword evidence="9" id="KW-0521">NADP</keyword>
<dbReference type="EMBL" id="BMAW01036007">
    <property type="protein sequence ID" value="GFU42173.1"/>
    <property type="molecule type" value="Genomic_DNA"/>
</dbReference>
<keyword evidence="10" id="KW-0560">Oxidoreductase</keyword>
<dbReference type="InterPro" id="IPR013149">
    <property type="entry name" value="ADH-like_C"/>
</dbReference>
<feature type="domain" description="PKS/mFAS DH" evidence="18">
    <location>
        <begin position="792"/>
        <end position="1052"/>
    </location>
</feature>
<evidence type="ECO:0000256" key="11">
    <source>
        <dbReference type="ARBA" id="ARBA00023027"/>
    </source>
</evidence>
<comment type="catalytic activity">
    <reaction evidence="15">
        <text>acetyl-CoA + n malonyl-CoA + 2n NADPH + 2n H(+) = a long-chain fatty acid + (n+1) CoA + n CO2 + 2n NADP(+).</text>
        <dbReference type="EC" id="2.3.1.85"/>
    </reaction>
</comment>
<name>A0A8X6QS43_NEPPI</name>
<keyword evidence="3" id="KW-0596">Phosphopantetheine</keyword>
<keyword evidence="14" id="KW-0511">Multifunctional enzyme</keyword>
<dbReference type="Pfam" id="PF00109">
    <property type="entry name" value="ketoacyl-synt"/>
    <property type="match status" value="1"/>
</dbReference>
<dbReference type="Pfam" id="PF21149">
    <property type="entry name" value="FAS_pseudo-KR"/>
    <property type="match status" value="1"/>
</dbReference>
<feature type="active site" description="Proton donor; for dehydratase activity" evidence="16">
    <location>
        <position position="972"/>
    </location>
</feature>
<evidence type="ECO:0000256" key="9">
    <source>
        <dbReference type="ARBA" id="ARBA00022857"/>
    </source>
</evidence>
<dbReference type="Pfam" id="PF02801">
    <property type="entry name" value="Ketoacyl-synt_C"/>
    <property type="match status" value="1"/>
</dbReference>
<dbReference type="SUPFAM" id="SSF55048">
    <property type="entry name" value="Probable ACP-binding domain of malonyl-CoA ACP transacylase"/>
    <property type="match status" value="1"/>
</dbReference>
<dbReference type="InterPro" id="IPR016036">
    <property type="entry name" value="Malonyl_transacylase_ACP-bd"/>
</dbReference>
<dbReference type="SMART" id="SM00829">
    <property type="entry name" value="PKS_ER"/>
    <property type="match status" value="1"/>
</dbReference>
<keyword evidence="12" id="KW-0443">Lipid metabolism</keyword>
<evidence type="ECO:0000256" key="16">
    <source>
        <dbReference type="PROSITE-ProRule" id="PRU01363"/>
    </source>
</evidence>
<dbReference type="Pfam" id="PF21089">
    <property type="entry name" value="PKS_DH_N"/>
    <property type="match status" value="1"/>
</dbReference>
<dbReference type="InterPro" id="IPR029063">
    <property type="entry name" value="SAM-dependent_MTases_sf"/>
</dbReference>
<dbReference type="InterPro" id="IPR020843">
    <property type="entry name" value="ER"/>
</dbReference>
<keyword evidence="7" id="KW-0378">Hydrolase</keyword>
<feature type="region of interest" description="C-terminal hotdog fold" evidence="16">
    <location>
        <begin position="921"/>
        <end position="1052"/>
    </location>
</feature>
<dbReference type="InterPro" id="IPR016035">
    <property type="entry name" value="Acyl_Trfase/lysoPLipase"/>
</dbReference>
<dbReference type="InterPro" id="IPR018201">
    <property type="entry name" value="Ketoacyl_synth_AS"/>
</dbReference>
<keyword evidence="20" id="KW-1185">Reference proteome</keyword>
<evidence type="ECO:0000256" key="1">
    <source>
        <dbReference type="ARBA" id="ARBA00012873"/>
    </source>
</evidence>
<dbReference type="InterPro" id="IPR020841">
    <property type="entry name" value="PKS_Beta-ketoAc_synthase_dom"/>
</dbReference>
<dbReference type="Gene3D" id="3.10.129.110">
    <property type="entry name" value="Polyketide synthase dehydratase"/>
    <property type="match status" value="1"/>
</dbReference>
<dbReference type="Proteomes" id="UP000887013">
    <property type="component" value="Unassembled WGS sequence"/>
</dbReference>
<gene>
    <name evidence="19" type="primary">FASN</name>
    <name evidence="19" type="ORF">NPIL_131541</name>
</gene>
<dbReference type="SUPFAM" id="SSF52151">
    <property type="entry name" value="FabD/lysophospholipase-like"/>
    <property type="match status" value="1"/>
</dbReference>
<sequence>AINVPYSSCGLIRNLDKVDAKIFRLTPYIANLTDPGARIHMEVTCEAIADAGYDPFDMRGERIGIFNATTGDDTHRFETNAVPMPFTFRTMNPNRTSYTLDFTGPSFTVDSACSSSGTALWCAVNSIRSGAIDAAVVSGCQLNLLPDIHAGFLKLGIATPTGNSLPFDAKSDGMIRSEAITALFLQKAKVARRAYATVSAVRFYAAGFNPEGISVTSESTMKQIMLDTLEDANVDRSEIEYIETHGTGTQVGDRNEVKTLCETFCSDRDRPLLIGTVKSNIGHTEASSGICGIIKSLITFENDCIPPNIKYVTPRCPALIEGNIKVVTEPTPFIGNYIPVSCVGFAGTFVQILLKKNPVRKEKKQKKLNLPRLVLYPATTEEAISTVFDYIQDNPNLPEEFFALLNKLSFTEPSSKPFRGYDLYQEGKSLVSQIKTASFTKRPLWFVMDGIGCQWPGMGLELMKIDAFAESMQKSAEIMKTLGVDLFEILKEVGRNSSGTRNITSMFIGICSIQMALIDVLRHLCITADGMVGHSSGEIACAYADGCLTAEEVLKSAYYRGKAMDDANLPEGGMIAVGLSWSEAQKICPEGVYLACDNAEDSVTVSGLRESLEEFAEKLKQDNVFFRWVNSYGCSFHCELVRPSAAPLKVYLSKNVSSSNQRSHRWISSSYPPSEWDTPGCKTINDDYFVHNLVSSVQFTSATKVIPPDAIIVEIGPHFLLRSVLKRTVGSRASYLGLMKRNEENSLQFFMEALGQLYNEGVDPKIERLYPPVSFPVPRGTPTISDLIRWDHSQSYHVIKYTPKANEFLKEFKFDKEDAYILDHQIDGKPLFPATGYICLAWEALATKLQRNVQEMPVVIENFKIHRATFITSSNPTKFFVSILESSGRFEITEGKTLVSSGNISEAKNLTLENKSPEKVRNGTCLPGSVIYDELKRSGYEYGPFFQNLIETNTEGTAGYVLWRDQWIPFLDSLLLFFGLVTNSGKLFLPTGALSFKIDPNVLRNRVASKNSSETNKQNSSTESIPVLYDKHTHTCHSVGVEISNLTLDLVSHKRKNENSTLEEYRFVPYLSEYTPTGDLGLHSKMYFHACNEAIKKIGTVLRKDVKKFELPLSNNLEFSLERNTNETLESQHLLNVLKSLINNSHVQEEKIKECSETYSRFAGKDLLNNALVNEDSLRIMVEIIYENTFRKLNVLEINRNFPVVLNRMADILRKYFHLSFKKSTLIASETTDTDKKALEEHNIQVQTEGRLKDIAKEKMQDLAISSFTCGPISELQNLLQTLTSVVKPSSFILLFCKNRSNPAEMFLSSLCKEELEVHSDDVLEEVLLNKNLMILSKISDPFGGSLYLLRSPSLTIPQGLVRITEDSYDWVEKLKNELFEKKVGPVWLVSQHSPTSGVVGMVNCLKREPEGERIRCVFTPSLKKERGIPAFNLQNQFYEDLIKKDLIMNVWKDGCWGSFRHILIKETKIQRIVDHSYVNCRKYGDLSSFEWAESTVKFVDPKHRKLVHIYYSALNFKDVMTLVKETQFWALSFLEEKRESVDSRIPAVWRPPFGPNPPFACWTLEDAATVPVVYATCYYGLVMRAKLGKGESILIHSGTGGIGIAAIRIALSLNCEIFTTVGTNEKKEYMRKMFPEIKEENIGCSRNTSFETMIMKRTKGKGVNVVLNSLADDKFQASIRCVARGGRFVEIGK</sequence>
<feature type="non-terminal residue" evidence="19">
    <location>
        <position position="1"/>
    </location>
</feature>
<comment type="caution">
    <text evidence="19">The sequence shown here is derived from an EMBL/GenBank/DDBJ whole genome shotgun (WGS) entry which is preliminary data.</text>
</comment>
<feature type="non-terminal residue" evidence="19">
    <location>
        <position position="1694"/>
    </location>
</feature>
<protein>
    <recommendedName>
        <fullName evidence="2">Fatty acid synthase</fullName>
        <ecNumber evidence="1">2.3.1.85</ecNumber>
    </recommendedName>
</protein>
<dbReference type="Pfam" id="PF00698">
    <property type="entry name" value="Acyl_transf_1"/>
    <property type="match status" value="1"/>
</dbReference>
<organism evidence="19 20">
    <name type="scientific">Nephila pilipes</name>
    <name type="common">Giant wood spider</name>
    <name type="synonym">Nephila maculata</name>
    <dbReference type="NCBI Taxonomy" id="299642"/>
    <lineage>
        <taxon>Eukaryota</taxon>
        <taxon>Metazoa</taxon>
        <taxon>Ecdysozoa</taxon>
        <taxon>Arthropoda</taxon>
        <taxon>Chelicerata</taxon>
        <taxon>Arachnida</taxon>
        <taxon>Araneae</taxon>
        <taxon>Araneomorphae</taxon>
        <taxon>Entelegynae</taxon>
        <taxon>Araneoidea</taxon>
        <taxon>Nephilidae</taxon>
        <taxon>Nephila</taxon>
    </lineage>
</organism>